<evidence type="ECO:0008006" key="2">
    <source>
        <dbReference type="Google" id="ProtNLM"/>
    </source>
</evidence>
<dbReference type="Pfam" id="PF04229">
    <property type="entry name" value="GrpB"/>
    <property type="match status" value="1"/>
</dbReference>
<gene>
    <name evidence="1" type="ORF">AVDCRST_MAG68-2403</name>
</gene>
<name>A0A6J4LE54_9BACT</name>
<sequence length="173" mass="18663">MGGTLRLVEYDPVWAERFAAEAGRIGDALGTRAAIEHVGSTAVPGLPGKPVLDVAIAVASEGEADACVAPLEGLGYDYRGPCGDDPRRRYYVRDAEGGRVAQIHLYILPARAWDEKLAFRDALRGDPALARAYAQEKRRVAEAVGWDKSAYSVAKGPFVEAVLARLRTHTSSR</sequence>
<accession>A0A6J4LE54</accession>
<dbReference type="InterPro" id="IPR007344">
    <property type="entry name" value="GrpB/CoaE"/>
</dbReference>
<dbReference type="PANTHER" id="PTHR34822:SF1">
    <property type="entry name" value="GRPB FAMILY PROTEIN"/>
    <property type="match status" value="1"/>
</dbReference>
<organism evidence="1">
    <name type="scientific">uncultured Gemmatimonadota bacterium</name>
    <dbReference type="NCBI Taxonomy" id="203437"/>
    <lineage>
        <taxon>Bacteria</taxon>
        <taxon>Pseudomonadati</taxon>
        <taxon>Gemmatimonadota</taxon>
        <taxon>environmental samples</taxon>
    </lineage>
</organism>
<dbReference type="InterPro" id="IPR043519">
    <property type="entry name" value="NT_sf"/>
</dbReference>
<proteinExistence type="predicted"/>
<evidence type="ECO:0000313" key="1">
    <source>
        <dbReference type="EMBL" id="CAA9329252.1"/>
    </source>
</evidence>
<reference evidence="1" key="1">
    <citation type="submission" date="2020-02" db="EMBL/GenBank/DDBJ databases">
        <authorList>
            <person name="Meier V. D."/>
        </authorList>
    </citation>
    <scope>NUCLEOTIDE SEQUENCE</scope>
    <source>
        <strain evidence="1">AVDCRST_MAG68</strain>
    </source>
</reference>
<dbReference type="SUPFAM" id="SSF81301">
    <property type="entry name" value="Nucleotidyltransferase"/>
    <property type="match status" value="1"/>
</dbReference>
<dbReference type="Gene3D" id="3.30.460.10">
    <property type="entry name" value="Beta Polymerase, domain 2"/>
    <property type="match status" value="1"/>
</dbReference>
<protein>
    <recommendedName>
        <fullName evidence="2">GrpB family protein</fullName>
    </recommendedName>
</protein>
<dbReference type="AlphaFoldDB" id="A0A6J4LE54"/>
<dbReference type="EMBL" id="CADCTW010000114">
    <property type="protein sequence ID" value="CAA9329252.1"/>
    <property type="molecule type" value="Genomic_DNA"/>
</dbReference>
<dbReference type="PANTHER" id="PTHR34822">
    <property type="entry name" value="GRPB DOMAIN PROTEIN (AFU_ORTHOLOGUE AFUA_1G01530)"/>
    <property type="match status" value="1"/>
</dbReference>